<organism evidence="1 2">
    <name type="scientific">Bugula neritina</name>
    <name type="common">Brown bryozoan</name>
    <name type="synonym">Sertularia neritina</name>
    <dbReference type="NCBI Taxonomy" id="10212"/>
    <lineage>
        <taxon>Eukaryota</taxon>
        <taxon>Metazoa</taxon>
        <taxon>Spiralia</taxon>
        <taxon>Lophotrochozoa</taxon>
        <taxon>Bryozoa</taxon>
        <taxon>Gymnolaemata</taxon>
        <taxon>Cheilostomatida</taxon>
        <taxon>Flustrina</taxon>
        <taxon>Buguloidea</taxon>
        <taxon>Bugulidae</taxon>
        <taxon>Bugula</taxon>
    </lineage>
</organism>
<evidence type="ECO:0000313" key="2">
    <source>
        <dbReference type="Proteomes" id="UP000593567"/>
    </source>
</evidence>
<comment type="caution">
    <text evidence="1">The sequence shown here is derived from an EMBL/GenBank/DDBJ whole genome shotgun (WGS) entry which is preliminary data.</text>
</comment>
<protein>
    <submittedName>
        <fullName evidence="1">Uncharacterized protein</fullName>
    </submittedName>
</protein>
<reference evidence="1" key="1">
    <citation type="submission" date="2020-06" db="EMBL/GenBank/DDBJ databases">
        <title>Draft genome of Bugula neritina, a colonial animal packing powerful symbionts and potential medicines.</title>
        <authorList>
            <person name="Rayko M."/>
        </authorList>
    </citation>
    <scope>NUCLEOTIDE SEQUENCE [LARGE SCALE GENOMIC DNA]</scope>
    <source>
        <strain evidence="1">Kwan_BN1</strain>
    </source>
</reference>
<dbReference type="Proteomes" id="UP000593567">
    <property type="component" value="Unassembled WGS sequence"/>
</dbReference>
<dbReference type="AlphaFoldDB" id="A0A7J7K597"/>
<name>A0A7J7K597_BUGNE</name>
<proteinExistence type="predicted"/>
<gene>
    <name evidence="1" type="ORF">EB796_007889</name>
</gene>
<sequence>MLFYIQFSFWIYNVIVSMSNNIIPANNFQLAKAEVLYCMLISETVTKWRWMIRLNLHLLLKERQQRN</sequence>
<accession>A0A7J7K597</accession>
<dbReference type="EMBL" id="VXIV02001234">
    <property type="protein sequence ID" value="KAF6033802.1"/>
    <property type="molecule type" value="Genomic_DNA"/>
</dbReference>
<keyword evidence="2" id="KW-1185">Reference proteome</keyword>
<evidence type="ECO:0000313" key="1">
    <source>
        <dbReference type="EMBL" id="KAF6033802.1"/>
    </source>
</evidence>